<dbReference type="AlphaFoldDB" id="A0A1S4BUZ3"/>
<organism evidence="1">
    <name type="scientific">Nicotiana tabacum</name>
    <name type="common">Common tobacco</name>
    <dbReference type="NCBI Taxonomy" id="4097"/>
    <lineage>
        <taxon>Eukaryota</taxon>
        <taxon>Viridiplantae</taxon>
        <taxon>Streptophyta</taxon>
        <taxon>Embryophyta</taxon>
        <taxon>Tracheophyta</taxon>
        <taxon>Spermatophyta</taxon>
        <taxon>Magnoliopsida</taxon>
        <taxon>eudicotyledons</taxon>
        <taxon>Gunneridae</taxon>
        <taxon>Pentapetalae</taxon>
        <taxon>asterids</taxon>
        <taxon>lamiids</taxon>
        <taxon>Solanales</taxon>
        <taxon>Solanaceae</taxon>
        <taxon>Nicotianoideae</taxon>
        <taxon>Nicotianeae</taxon>
        <taxon>Nicotiana</taxon>
    </lineage>
</organism>
<name>A0A1S4BUZ3_TOBAC</name>
<evidence type="ECO:0008006" key="2">
    <source>
        <dbReference type="Google" id="ProtNLM"/>
    </source>
</evidence>
<sequence length="693" mass="79324">MSCASGTGQIMQLRINVPLKTPLHTSHDLVTHNVAPVEIDKALMEQQQFEDEGDDESTAENFNKMAREVDLSRRASSKVGGEFKVVLHEDEKIGGLPVYPPEYEKFAFCVNSSGLFDLGYKGIHSLGGMEDPMLSNLFSTIEVEHLIRIGSDNAPLFLRCGEQASNYVKPFKFLKFWTKHEFIKDVVRQNWHVDFICDPFLMFKSKLNNVKVALSQWSKVTYGDIFKKLAILKDIVKVKEMLFEEEPIIANRIALQHAQVESKKYLNIGEQYWKQKTGMTWRKLQLKRIQNGGWDRIDDQVQLDVVVVDFYQNHFTKEGDPTNFSLLGNVPSMVIVEQNMELCRYPTLEEIKGTVFELSGDSVRGPDGYTGTFYQDCWEIIGYNIHNMVLHFYGGATLPKSITHTKLVLLPKKPMVQTFSDLRPISLSNFIYKEIVTDKRLRAKPANVVIKLDMAKAYDRGSSSPQEGFSAVVLSMSLNKLFEDKSFVWFGMPKWFEPLNHLAYAENTIICASAHSDSLKKVMTILGSYERISGQLINKAKSSYYMHVKAVNSLFQEVGDAIGFARGEFPFTYLGCPIFYTRRRKDYYNDLIKKVKAKLHSWKGKLLSFGGKATLISSVLQSMPVHFLSVLDPPDNIIEYLHKMFARFFWSTKEEGRGWHWASWQKLCLPEEEGGLGFRSLHDISRALFSKLW</sequence>
<dbReference type="PaxDb" id="4097-A0A1S4BUZ3"/>
<proteinExistence type="predicted"/>
<reference evidence="1" key="1">
    <citation type="submission" date="2025-08" db="UniProtKB">
        <authorList>
            <consortium name="RefSeq"/>
        </authorList>
    </citation>
    <scope>IDENTIFICATION</scope>
</reference>
<gene>
    <name evidence="1" type="primary">LOC107812184</name>
</gene>
<dbReference type="KEGG" id="nta:107812184"/>
<dbReference type="PANTHER" id="PTHR33116">
    <property type="entry name" value="REVERSE TRANSCRIPTASE ZINC-BINDING DOMAIN-CONTAINING PROTEIN-RELATED-RELATED"/>
    <property type="match status" value="1"/>
</dbReference>
<protein>
    <recommendedName>
        <fullName evidence="2">Reverse transcriptase domain-containing protein</fullName>
    </recommendedName>
</protein>
<evidence type="ECO:0000313" key="1">
    <source>
        <dbReference type="RefSeq" id="XP_016492705.1"/>
    </source>
</evidence>
<dbReference type="OrthoDB" id="428918at2759"/>
<dbReference type="RefSeq" id="XP_016492705.1">
    <property type="nucleotide sequence ID" value="XM_016637219.1"/>
</dbReference>
<accession>A0A1S4BUZ3</accession>
<dbReference type="PANTHER" id="PTHR33116:SF67">
    <property type="entry name" value="REVERSE TRANSCRIPTASE"/>
    <property type="match status" value="1"/>
</dbReference>